<evidence type="ECO:0000256" key="1">
    <source>
        <dbReference type="ARBA" id="ARBA00022729"/>
    </source>
</evidence>
<evidence type="ECO:0000256" key="5">
    <source>
        <dbReference type="ARBA" id="ARBA00023319"/>
    </source>
</evidence>
<keyword evidence="10" id="KW-1185">Reference proteome</keyword>
<feature type="domain" description="Ig-like" evidence="8">
    <location>
        <begin position="29"/>
        <end position="119"/>
    </location>
</feature>
<evidence type="ECO:0000256" key="3">
    <source>
        <dbReference type="ARBA" id="ARBA00023130"/>
    </source>
</evidence>
<dbReference type="InterPro" id="IPR003599">
    <property type="entry name" value="Ig_sub"/>
</dbReference>
<keyword evidence="6" id="KW-1279">T cell receptor</keyword>
<dbReference type="SMART" id="SM00406">
    <property type="entry name" value="IGv"/>
    <property type="match status" value="1"/>
</dbReference>
<keyword evidence="2" id="KW-0391">Immunity</keyword>
<dbReference type="GO" id="GO:0042605">
    <property type="term" value="F:peptide antigen binding"/>
    <property type="evidence" value="ECO:0007669"/>
    <property type="project" value="TreeGrafter"/>
</dbReference>
<protein>
    <recommendedName>
        <fullName evidence="8">Ig-like domain-containing protein</fullName>
    </recommendedName>
</protein>
<dbReference type="Pfam" id="PF07686">
    <property type="entry name" value="V-set"/>
    <property type="match status" value="1"/>
</dbReference>
<dbReference type="PROSITE" id="PS50835">
    <property type="entry name" value="IG_LIKE"/>
    <property type="match status" value="1"/>
</dbReference>
<feature type="chain" id="PRO_5024278275" description="Ig-like domain-containing protein" evidence="7">
    <location>
        <begin position="22"/>
        <end position="193"/>
    </location>
</feature>
<dbReference type="GO" id="GO:0042101">
    <property type="term" value="C:T cell receptor complex"/>
    <property type="evidence" value="ECO:0007669"/>
    <property type="project" value="UniProtKB-KW"/>
</dbReference>
<organism evidence="9 10">
    <name type="scientific">Muntiacus reevesi</name>
    <name type="common">Reeves' muntjac</name>
    <name type="synonym">Cervus reevesi</name>
    <dbReference type="NCBI Taxonomy" id="9886"/>
    <lineage>
        <taxon>Eukaryota</taxon>
        <taxon>Metazoa</taxon>
        <taxon>Chordata</taxon>
        <taxon>Craniata</taxon>
        <taxon>Vertebrata</taxon>
        <taxon>Euteleostomi</taxon>
        <taxon>Mammalia</taxon>
        <taxon>Eutheria</taxon>
        <taxon>Laurasiatheria</taxon>
        <taxon>Artiodactyla</taxon>
        <taxon>Ruminantia</taxon>
        <taxon>Pecora</taxon>
        <taxon>Cervidae</taxon>
        <taxon>Muntiacinae</taxon>
        <taxon>Muntiacus</taxon>
    </lineage>
</organism>
<dbReference type="InterPro" id="IPR051006">
    <property type="entry name" value="TCR_variable_domain"/>
</dbReference>
<dbReference type="InterPro" id="IPR036179">
    <property type="entry name" value="Ig-like_dom_sf"/>
</dbReference>
<evidence type="ECO:0000256" key="7">
    <source>
        <dbReference type="SAM" id="SignalP"/>
    </source>
</evidence>
<keyword evidence="4" id="KW-0675">Receptor</keyword>
<dbReference type="Proteomes" id="UP000326062">
    <property type="component" value="Unassembled WGS sequence"/>
</dbReference>
<dbReference type="InterPro" id="IPR013106">
    <property type="entry name" value="Ig_V-set"/>
</dbReference>
<name>A0A5N3UPI9_MUNRE</name>
<reference evidence="9 10" key="1">
    <citation type="submission" date="2019-06" db="EMBL/GenBank/DDBJ databases">
        <title>Discovery of a novel chromosome fission-fusion reversal in muntjac.</title>
        <authorList>
            <person name="Mudd A.B."/>
            <person name="Bredeson J.V."/>
            <person name="Baum R."/>
            <person name="Hockemeyer D."/>
            <person name="Rokhsar D.S."/>
        </authorList>
    </citation>
    <scope>NUCLEOTIDE SEQUENCE [LARGE SCALE GENOMIC DNA]</scope>
    <source>
        <strain evidence="9">UCam_UCB_Mr</strain>
        <tissue evidence="9">Fibroblast cell line</tissue>
    </source>
</reference>
<evidence type="ECO:0000256" key="4">
    <source>
        <dbReference type="ARBA" id="ARBA00023170"/>
    </source>
</evidence>
<dbReference type="GO" id="GO:0002250">
    <property type="term" value="P:adaptive immune response"/>
    <property type="evidence" value="ECO:0007669"/>
    <property type="project" value="UniProtKB-KW"/>
</dbReference>
<dbReference type="SMART" id="SM00409">
    <property type="entry name" value="IG"/>
    <property type="match status" value="1"/>
</dbReference>
<evidence type="ECO:0000313" key="9">
    <source>
        <dbReference type="EMBL" id="KAB0338623.1"/>
    </source>
</evidence>
<keyword evidence="1 7" id="KW-0732">Signal</keyword>
<dbReference type="InterPro" id="IPR013783">
    <property type="entry name" value="Ig-like_fold"/>
</dbReference>
<dbReference type="PANTHER" id="PTHR19343">
    <property type="entry name" value="T CELL RECEPTOR ALPHA VARIABLE 1-2"/>
    <property type="match status" value="1"/>
</dbReference>
<evidence type="ECO:0000256" key="6">
    <source>
        <dbReference type="ARBA" id="ARBA00043266"/>
    </source>
</evidence>
<dbReference type="CDD" id="cd04983">
    <property type="entry name" value="IgV_TCR_alpha"/>
    <property type="match status" value="1"/>
</dbReference>
<dbReference type="Gene3D" id="2.60.40.10">
    <property type="entry name" value="Immunoglobulins"/>
    <property type="match status" value="1"/>
</dbReference>
<dbReference type="SUPFAM" id="SSF48726">
    <property type="entry name" value="Immunoglobulin"/>
    <property type="match status" value="1"/>
</dbReference>
<keyword evidence="5" id="KW-0393">Immunoglobulin domain</keyword>
<gene>
    <name evidence="9" type="ORF">FD755_025201</name>
</gene>
<sequence length="193" mass="21824">MSKLLGASLLILWLQSDWVKSQQKNSAQQQVKQSPPSLSMTEGGISILNCDYDNTMFDYFQWYRKYPAKSPTFLISISSVLEKNEVGRFTIFHNRSAKHLSLHISASQPGDSALYLCAAGTRCSPGTCSLYANVLWGLRLRGTHTCSRYRWQHEKLCLKVSEATDLSLLQGIFPTQESNQGLLHCRQILYQLS</sequence>
<feature type="signal peptide" evidence="7">
    <location>
        <begin position="1"/>
        <end position="21"/>
    </location>
</feature>
<dbReference type="PANTHER" id="PTHR19343:SF24">
    <property type="entry name" value="T CELL RECEPTOR ALPHA VARIABLE 29_DELTA VARIABLE 5"/>
    <property type="match status" value="1"/>
</dbReference>
<evidence type="ECO:0000256" key="2">
    <source>
        <dbReference type="ARBA" id="ARBA00022859"/>
    </source>
</evidence>
<dbReference type="InterPro" id="IPR007110">
    <property type="entry name" value="Ig-like_dom"/>
</dbReference>
<dbReference type="AlphaFoldDB" id="A0A5N3UPI9"/>
<evidence type="ECO:0000259" key="8">
    <source>
        <dbReference type="PROSITE" id="PS50835"/>
    </source>
</evidence>
<keyword evidence="3" id="KW-1064">Adaptive immunity</keyword>
<comment type="caution">
    <text evidence="9">The sequence shown here is derived from an EMBL/GenBank/DDBJ whole genome shotgun (WGS) entry which is preliminary data.</text>
</comment>
<dbReference type="EMBL" id="VCEB01007953">
    <property type="protein sequence ID" value="KAB0338623.1"/>
    <property type="molecule type" value="Genomic_DNA"/>
</dbReference>
<accession>A0A5N3UPI9</accession>
<proteinExistence type="predicted"/>
<evidence type="ECO:0000313" key="10">
    <source>
        <dbReference type="Proteomes" id="UP000326062"/>
    </source>
</evidence>